<gene>
    <name evidence="1" type="ORF">AWH48_02535</name>
</gene>
<protein>
    <submittedName>
        <fullName evidence="1">Uncharacterized protein</fullName>
    </submittedName>
</protein>
<reference evidence="1 2" key="1">
    <citation type="submission" date="2016-01" db="EMBL/GenBank/DDBJ databases">
        <title>Investigation of taxonomic status of Bacillus aminovorans.</title>
        <authorList>
            <person name="Verma A."/>
            <person name="Pal Y."/>
            <person name="Krishnamurthi S."/>
        </authorList>
    </citation>
    <scope>NUCLEOTIDE SEQUENCE [LARGE SCALE GENOMIC DNA]</scope>
    <source>
        <strain evidence="1 2">DSM 4337</strain>
    </source>
</reference>
<proteinExistence type="predicted"/>
<evidence type="ECO:0000313" key="1">
    <source>
        <dbReference type="EMBL" id="OAH57903.1"/>
    </source>
</evidence>
<accession>A0A177KX52</accession>
<dbReference type="OrthoDB" id="2971827at2"/>
<dbReference type="RefSeq" id="WP_018392802.1">
    <property type="nucleotide sequence ID" value="NZ_LQWZ01000012.1"/>
</dbReference>
<evidence type="ECO:0000313" key="2">
    <source>
        <dbReference type="Proteomes" id="UP000077271"/>
    </source>
</evidence>
<sequence length="148" mass="16928">MYDKELISGTENPSLYLIHSIQKEGTLYDSTIMQYNMCKNKKRSDIMLEVAGVFSVNIVVGHNDYESIVNKKLEPYMKAETIVKILKISKPFQSYDKKTIVTVDCIYKITIEEVHHFSSESDYLGIVLNTLRSTISSQVFSPTIFSIN</sequence>
<organism evidence="1 2">
    <name type="scientific">Domibacillus aminovorans</name>
    <dbReference type="NCBI Taxonomy" id="29332"/>
    <lineage>
        <taxon>Bacteria</taxon>
        <taxon>Bacillati</taxon>
        <taxon>Bacillota</taxon>
        <taxon>Bacilli</taxon>
        <taxon>Bacillales</taxon>
        <taxon>Bacillaceae</taxon>
        <taxon>Domibacillus</taxon>
    </lineage>
</organism>
<comment type="caution">
    <text evidence="1">The sequence shown here is derived from an EMBL/GenBank/DDBJ whole genome shotgun (WGS) entry which is preliminary data.</text>
</comment>
<dbReference type="EMBL" id="LQWZ01000012">
    <property type="protein sequence ID" value="OAH57903.1"/>
    <property type="molecule type" value="Genomic_DNA"/>
</dbReference>
<dbReference type="AlphaFoldDB" id="A0A177KX52"/>
<dbReference type="Proteomes" id="UP000077271">
    <property type="component" value="Unassembled WGS sequence"/>
</dbReference>
<name>A0A177KX52_9BACI</name>